<dbReference type="InParanoid" id="E3J3X5"/>
<sequence length="130" mass="13839">MRAAAVIYVGDLERMRAFYEGCFGLTPADGADGYRGLESDAWLLTLVRSGDAVPTATPPDRRSNTPVKLAFEVADIEALRPVAGALGGQVSPAATAWEFRDALHCDCVDPEGNVVQLVQARRPGKRLPAG</sequence>
<protein>
    <submittedName>
        <fullName evidence="2">Glyoxalase/bleomycin resistance protein/dioxygenase</fullName>
    </submittedName>
</protein>
<dbReference type="InterPro" id="IPR029068">
    <property type="entry name" value="Glyas_Bleomycin-R_OHBP_Dase"/>
</dbReference>
<dbReference type="InterPro" id="IPR004360">
    <property type="entry name" value="Glyas_Fos-R_dOase_dom"/>
</dbReference>
<accession>E3J3X5</accession>
<dbReference type="InterPro" id="IPR037523">
    <property type="entry name" value="VOC_core"/>
</dbReference>
<reference evidence="2 3" key="1">
    <citation type="submission" date="2010-10" db="EMBL/GenBank/DDBJ databases">
        <title>Complete sequence of Frankia sp. EuI1c.</title>
        <authorList>
            <consortium name="US DOE Joint Genome Institute"/>
            <person name="Lucas S."/>
            <person name="Copeland A."/>
            <person name="Lapidus A."/>
            <person name="Cheng J.-F."/>
            <person name="Bruce D."/>
            <person name="Goodwin L."/>
            <person name="Pitluck S."/>
            <person name="Chertkov O."/>
            <person name="Detter J.C."/>
            <person name="Han C."/>
            <person name="Tapia R."/>
            <person name="Land M."/>
            <person name="Hauser L."/>
            <person name="Jeffries C."/>
            <person name="Kyrpides N."/>
            <person name="Ivanova N."/>
            <person name="Mikhailova N."/>
            <person name="Beauchemin N."/>
            <person name="Sen A."/>
            <person name="Sur S.A."/>
            <person name="Gtari M."/>
            <person name="Wall L."/>
            <person name="Tisa L."/>
            <person name="Woyke T."/>
        </authorList>
    </citation>
    <scope>NUCLEOTIDE SEQUENCE [LARGE SCALE GENOMIC DNA]</scope>
    <source>
        <strain evidence="3">DSM 45817 / CECT 9037 / EuI1c</strain>
    </source>
</reference>
<evidence type="ECO:0000259" key="1">
    <source>
        <dbReference type="PROSITE" id="PS51819"/>
    </source>
</evidence>
<dbReference type="Gene3D" id="3.10.180.10">
    <property type="entry name" value="2,3-Dihydroxybiphenyl 1,2-Dioxygenase, domain 1"/>
    <property type="match status" value="1"/>
</dbReference>
<dbReference type="EMBL" id="CP002299">
    <property type="protein sequence ID" value="ADP80608.1"/>
    <property type="molecule type" value="Genomic_DNA"/>
</dbReference>
<dbReference type="KEGG" id="fri:FraEuI1c_2574"/>
<evidence type="ECO:0000313" key="2">
    <source>
        <dbReference type="EMBL" id="ADP80608.1"/>
    </source>
</evidence>
<dbReference type="Proteomes" id="UP000002484">
    <property type="component" value="Chromosome"/>
</dbReference>
<feature type="domain" description="VOC" evidence="1">
    <location>
        <begin position="1"/>
        <end position="120"/>
    </location>
</feature>
<evidence type="ECO:0000313" key="3">
    <source>
        <dbReference type="Proteomes" id="UP000002484"/>
    </source>
</evidence>
<organism evidence="2 3">
    <name type="scientific">Pseudofrankia inefficax (strain DSM 45817 / CECT 9037 / DDB 130130 / EuI1c)</name>
    <name type="common">Frankia inefficax</name>
    <dbReference type="NCBI Taxonomy" id="298654"/>
    <lineage>
        <taxon>Bacteria</taxon>
        <taxon>Bacillati</taxon>
        <taxon>Actinomycetota</taxon>
        <taxon>Actinomycetes</taxon>
        <taxon>Frankiales</taxon>
        <taxon>Frankiaceae</taxon>
        <taxon>Pseudofrankia</taxon>
    </lineage>
</organism>
<keyword evidence="2" id="KW-0560">Oxidoreductase</keyword>
<name>E3J3X5_PSEI1</name>
<dbReference type="HOGENOM" id="CLU_158630_0_0_11"/>
<keyword evidence="3" id="KW-1185">Reference proteome</keyword>
<dbReference type="eggNOG" id="COG0346">
    <property type="taxonomic scope" value="Bacteria"/>
</dbReference>
<gene>
    <name evidence="2" type="ordered locus">FraEuI1c_2574</name>
</gene>
<dbReference type="GO" id="GO:0051213">
    <property type="term" value="F:dioxygenase activity"/>
    <property type="evidence" value="ECO:0007669"/>
    <property type="project" value="UniProtKB-KW"/>
</dbReference>
<dbReference type="OrthoDB" id="9798201at2"/>
<keyword evidence="2" id="KW-0223">Dioxygenase</keyword>
<proteinExistence type="predicted"/>
<dbReference type="AlphaFoldDB" id="E3J3X5"/>
<dbReference type="SUPFAM" id="SSF54593">
    <property type="entry name" value="Glyoxalase/Bleomycin resistance protein/Dihydroxybiphenyl dioxygenase"/>
    <property type="match status" value="1"/>
</dbReference>
<dbReference type="PROSITE" id="PS51819">
    <property type="entry name" value="VOC"/>
    <property type="match status" value="1"/>
</dbReference>
<dbReference type="STRING" id="298654.FraEuI1c_2574"/>
<dbReference type="RefSeq" id="WP_013423726.1">
    <property type="nucleotide sequence ID" value="NC_014666.1"/>
</dbReference>
<dbReference type="Pfam" id="PF00903">
    <property type="entry name" value="Glyoxalase"/>
    <property type="match status" value="1"/>
</dbReference>